<name>A0A1G1VRJ0_9BACT</name>
<dbReference type="Proteomes" id="UP000179233">
    <property type="component" value="Unassembled WGS sequence"/>
</dbReference>
<protein>
    <recommendedName>
        <fullName evidence="1">VOC domain-containing protein</fullName>
    </recommendedName>
</protein>
<evidence type="ECO:0000313" key="3">
    <source>
        <dbReference type="Proteomes" id="UP000179233"/>
    </source>
</evidence>
<dbReference type="InterPro" id="IPR029068">
    <property type="entry name" value="Glyas_Bleomycin-R_OHBP_Dase"/>
</dbReference>
<comment type="caution">
    <text evidence="2">The sequence shown here is derived from an EMBL/GenBank/DDBJ whole genome shotgun (WGS) entry which is preliminary data.</text>
</comment>
<dbReference type="Pfam" id="PF00903">
    <property type="entry name" value="Glyoxalase"/>
    <property type="match status" value="1"/>
</dbReference>
<reference evidence="2 3" key="1">
    <citation type="journal article" date="2016" name="Nat. Commun.">
        <title>Thousands of microbial genomes shed light on interconnected biogeochemical processes in an aquifer system.</title>
        <authorList>
            <person name="Anantharaman K."/>
            <person name="Brown C.T."/>
            <person name="Hug L.A."/>
            <person name="Sharon I."/>
            <person name="Castelle C.J."/>
            <person name="Probst A.J."/>
            <person name="Thomas B.C."/>
            <person name="Singh A."/>
            <person name="Wilkins M.J."/>
            <person name="Karaoz U."/>
            <person name="Brodie E.L."/>
            <person name="Williams K.H."/>
            <person name="Hubbard S.S."/>
            <person name="Banfield J.F."/>
        </authorList>
    </citation>
    <scope>NUCLEOTIDE SEQUENCE [LARGE SCALE GENOMIC DNA]</scope>
</reference>
<dbReference type="AlphaFoldDB" id="A0A1G1VRJ0"/>
<dbReference type="EMBL" id="MHCJ01000006">
    <property type="protein sequence ID" value="OGY17847.1"/>
    <property type="molecule type" value="Genomic_DNA"/>
</dbReference>
<dbReference type="InterPro" id="IPR004360">
    <property type="entry name" value="Glyas_Fos-R_dOase_dom"/>
</dbReference>
<sequence>MKNKLDLNSILIGSEKPKQLIEFYTKIFGATPEWEEGEWAAWQVGSGNLCVGPHDKVHGKNKEPGRILINFETKDVKDEFARIKALGVEVVAEPYRPEQEKGMWIATFADPDGNYFQLMTPMST</sequence>
<accession>A0A1G1VRJ0</accession>
<feature type="domain" description="VOC" evidence="1">
    <location>
        <begin position="6"/>
        <end position="121"/>
    </location>
</feature>
<evidence type="ECO:0000313" key="2">
    <source>
        <dbReference type="EMBL" id="OGY17847.1"/>
    </source>
</evidence>
<proteinExistence type="predicted"/>
<organism evidence="2 3">
    <name type="scientific">Candidatus Chisholmbacteria bacterium RIFCSPHIGHO2_01_FULL_52_32</name>
    <dbReference type="NCBI Taxonomy" id="1797591"/>
    <lineage>
        <taxon>Bacteria</taxon>
        <taxon>Candidatus Chisholmiibacteriota</taxon>
    </lineage>
</organism>
<dbReference type="SUPFAM" id="SSF54593">
    <property type="entry name" value="Glyoxalase/Bleomycin resistance protein/Dihydroxybiphenyl dioxygenase"/>
    <property type="match status" value="1"/>
</dbReference>
<evidence type="ECO:0000259" key="1">
    <source>
        <dbReference type="PROSITE" id="PS51819"/>
    </source>
</evidence>
<dbReference type="InterPro" id="IPR037523">
    <property type="entry name" value="VOC_core"/>
</dbReference>
<dbReference type="Gene3D" id="3.10.180.10">
    <property type="entry name" value="2,3-Dihydroxybiphenyl 1,2-Dioxygenase, domain 1"/>
    <property type="match status" value="1"/>
</dbReference>
<gene>
    <name evidence="2" type="ORF">A2786_00800</name>
</gene>
<dbReference type="PROSITE" id="PS51819">
    <property type="entry name" value="VOC"/>
    <property type="match status" value="1"/>
</dbReference>